<reference evidence="2" key="2">
    <citation type="submission" date="2015-03" db="EMBL/GenBank/DDBJ databases">
        <authorList>
            <person name="Deng P."/>
            <person name="Lu S."/>
        </authorList>
    </citation>
    <scope>NUCLEOTIDE SEQUENCE [LARGE SCALE GENOMIC DNA]</scope>
    <source>
        <strain evidence="2">UFB2</strain>
    </source>
</reference>
<dbReference type="InterPro" id="IPR014710">
    <property type="entry name" value="RmlC-like_jellyroll"/>
</dbReference>
<dbReference type="AlphaFoldDB" id="A0A0G3G5L5"/>
<sequence length="199" mass="22219">MSTFDRPDVIEAFLQKVRVIHERGVDRAALQDIVALLEELAERRDLFNFDAFPPPVAGQGSSAFRYRLNDDGDTPTLYLNSLLPGKSTLPHNHETWAVISAVEGQEINYVYQRDDEGREPGYTTLHLEKEVVVQPGTSIAFLGEDVHGIRVEGEHPTLHFHLYGLPLESLNGRYGVEADGRILNYNASQMAPSIKAYAS</sequence>
<accession>A0A0G3G5L5</accession>
<keyword evidence="1" id="KW-0223">Dioxygenase</keyword>
<gene>
    <name evidence="1" type="ORF">VM99_00345</name>
</gene>
<dbReference type="Gene3D" id="2.60.120.10">
    <property type="entry name" value="Jelly Rolls"/>
    <property type="match status" value="1"/>
</dbReference>
<proteinExistence type="predicted"/>
<dbReference type="Proteomes" id="UP000035212">
    <property type="component" value="Chromosome"/>
</dbReference>
<organism evidence="1 2">
    <name type="scientific">Pseudomonas chlororaphis</name>
    <dbReference type="NCBI Taxonomy" id="587753"/>
    <lineage>
        <taxon>Bacteria</taxon>
        <taxon>Pseudomonadati</taxon>
        <taxon>Pseudomonadota</taxon>
        <taxon>Gammaproteobacteria</taxon>
        <taxon>Pseudomonadales</taxon>
        <taxon>Pseudomonadaceae</taxon>
        <taxon>Pseudomonas</taxon>
    </lineage>
</organism>
<evidence type="ECO:0000313" key="2">
    <source>
        <dbReference type="Proteomes" id="UP000035212"/>
    </source>
</evidence>
<dbReference type="InterPro" id="IPR011051">
    <property type="entry name" value="RmlC_Cupin_sf"/>
</dbReference>
<protein>
    <submittedName>
        <fullName evidence="1">Cysteine dioxygenase</fullName>
    </submittedName>
</protein>
<keyword evidence="1" id="KW-0560">Oxidoreductase</keyword>
<dbReference type="EMBL" id="CP011020">
    <property type="protein sequence ID" value="AKJ96580.1"/>
    <property type="molecule type" value="Genomic_DNA"/>
</dbReference>
<evidence type="ECO:0000313" key="1">
    <source>
        <dbReference type="EMBL" id="AKJ96580.1"/>
    </source>
</evidence>
<dbReference type="GO" id="GO:0051213">
    <property type="term" value="F:dioxygenase activity"/>
    <property type="evidence" value="ECO:0007669"/>
    <property type="project" value="UniProtKB-KW"/>
</dbReference>
<dbReference type="SUPFAM" id="SSF51182">
    <property type="entry name" value="RmlC-like cupins"/>
    <property type="match status" value="1"/>
</dbReference>
<reference evidence="1 2" key="1">
    <citation type="journal article" date="2015" name="Stand. Genomic Sci.">
        <title>Complete genome of Pseudomonas chlororaphis strain UFB2, a soil bacterium with antibacterial activity against bacterial canker pathogen of tomato.</title>
        <authorList>
            <person name="Deng P."/>
            <person name="Wang X."/>
            <person name="Baird S.M."/>
            <person name="Lu S.E."/>
        </authorList>
    </citation>
    <scope>NUCLEOTIDE SEQUENCE [LARGE SCALE GENOMIC DNA]</scope>
    <source>
        <strain evidence="1 2">UFB2</strain>
    </source>
</reference>
<dbReference type="PATRIC" id="fig|587753.11.peg.70"/>
<name>A0A0G3G5L5_9PSED</name>